<dbReference type="Gene3D" id="3.40.50.150">
    <property type="entry name" value="Vaccinia Virus protein VP39"/>
    <property type="match status" value="1"/>
</dbReference>
<dbReference type="GO" id="GO:0032259">
    <property type="term" value="P:methylation"/>
    <property type="evidence" value="ECO:0007669"/>
    <property type="project" value="UniProtKB-KW"/>
</dbReference>
<name>A0A8X8GXX5_9RHOB</name>
<protein>
    <recommendedName>
        <fullName evidence="5">Methyltransferase</fullName>
        <ecNumber evidence="5">2.1.1.-</ecNumber>
    </recommendedName>
</protein>
<comment type="caution">
    <text evidence="7">The sequence shown here is derived from an EMBL/GenBank/DDBJ whole genome shotgun (WGS) entry which is preliminary data.</text>
</comment>
<evidence type="ECO:0000256" key="3">
    <source>
        <dbReference type="ARBA" id="ARBA00022679"/>
    </source>
</evidence>
<dbReference type="InterPro" id="IPR029063">
    <property type="entry name" value="SAM-dependent_MTases_sf"/>
</dbReference>
<dbReference type="InterPro" id="IPR001091">
    <property type="entry name" value="RM_Methyltransferase"/>
</dbReference>
<dbReference type="GO" id="GO:0008170">
    <property type="term" value="F:N-methyltransferase activity"/>
    <property type="evidence" value="ECO:0007669"/>
    <property type="project" value="InterPro"/>
</dbReference>
<keyword evidence="2" id="KW-0489">Methyltransferase</keyword>
<dbReference type="PROSITE" id="PS00092">
    <property type="entry name" value="N6_MTASE"/>
    <property type="match status" value="1"/>
</dbReference>
<evidence type="ECO:0000256" key="2">
    <source>
        <dbReference type="ARBA" id="ARBA00022603"/>
    </source>
</evidence>
<dbReference type="PRINTS" id="PR00508">
    <property type="entry name" value="S21N4MTFRASE"/>
</dbReference>
<evidence type="ECO:0000256" key="4">
    <source>
        <dbReference type="ARBA" id="ARBA00047942"/>
    </source>
</evidence>
<proteinExistence type="inferred from homology"/>
<gene>
    <name evidence="7" type="ORF">GEU84_005645</name>
</gene>
<evidence type="ECO:0000256" key="1">
    <source>
        <dbReference type="ARBA" id="ARBA00006594"/>
    </source>
</evidence>
<keyword evidence="8" id="KW-1185">Reference proteome</keyword>
<dbReference type="RefSeq" id="WP_152825066.1">
    <property type="nucleotide sequence ID" value="NZ_WHUT02000003.1"/>
</dbReference>
<dbReference type="GO" id="GO:0003677">
    <property type="term" value="F:DNA binding"/>
    <property type="evidence" value="ECO:0007669"/>
    <property type="project" value="InterPro"/>
</dbReference>
<dbReference type="GO" id="GO:0009007">
    <property type="term" value="F:site-specific DNA-methyltransferase (adenine-specific) activity"/>
    <property type="evidence" value="ECO:0007669"/>
    <property type="project" value="UniProtKB-EC"/>
</dbReference>
<comment type="catalytic activity">
    <reaction evidence="4">
        <text>a 2'-deoxyadenosine in DNA + S-adenosyl-L-methionine = an N(6)-methyl-2'-deoxyadenosine in DNA + S-adenosyl-L-homocysteine + H(+)</text>
        <dbReference type="Rhea" id="RHEA:15197"/>
        <dbReference type="Rhea" id="RHEA-COMP:12418"/>
        <dbReference type="Rhea" id="RHEA-COMP:12419"/>
        <dbReference type="ChEBI" id="CHEBI:15378"/>
        <dbReference type="ChEBI" id="CHEBI:57856"/>
        <dbReference type="ChEBI" id="CHEBI:59789"/>
        <dbReference type="ChEBI" id="CHEBI:90615"/>
        <dbReference type="ChEBI" id="CHEBI:90616"/>
        <dbReference type="EC" id="2.1.1.72"/>
    </reaction>
</comment>
<organism evidence="7 8">
    <name type="scientific">Fertoeibacter niger</name>
    <dbReference type="NCBI Taxonomy" id="2656921"/>
    <lineage>
        <taxon>Bacteria</taxon>
        <taxon>Pseudomonadati</taxon>
        <taxon>Pseudomonadota</taxon>
        <taxon>Alphaproteobacteria</taxon>
        <taxon>Rhodobacterales</taxon>
        <taxon>Paracoccaceae</taxon>
        <taxon>Fertoeibacter</taxon>
    </lineage>
</organism>
<dbReference type="AlphaFoldDB" id="A0A8X8GXX5"/>
<dbReference type="EC" id="2.1.1.-" evidence="5"/>
<evidence type="ECO:0000256" key="5">
    <source>
        <dbReference type="RuleBase" id="RU362026"/>
    </source>
</evidence>
<dbReference type="Proteomes" id="UP000484076">
    <property type="component" value="Unassembled WGS sequence"/>
</dbReference>
<reference evidence="7" key="1">
    <citation type="submission" date="2020-05" db="EMBL/GenBank/DDBJ databases">
        <title>Fertoebacter nigrum gen. nov., sp. nov., a new member of the family Rhodobacteraceae.</title>
        <authorList>
            <person name="Szuroczki S."/>
            <person name="Abbaszade G."/>
            <person name="Buni D."/>
            <person name="Schumann P."/>
            <person name="Toth E."/>
        </authorList>
    </citation>
    <scope>NUCLEOTIDE SEQUENCE</scope>
    <source>
        <strain evidence="7">RG-N-1a</strain>
    </source>
</reference>
<dbReference type="InterPro" id="IPR002941">
    <property type="entry name" value="DNA_methylase_N4/N6"/>
</dbReference>
<dbReference type="InterPro" id="IPR002052">
    <property type="entry name" value="DNA_methylase_N6_adenine_CS"/>
</dbReference>
<keyword evidence="3" id="KW-0808">Transferase</keyword>
<dbReference type="SUPFAM" id="SSF53335">
    <property type="entry name" value="S-adenosyl-L-methionine-dependent methyltransferases"/>
    <property type="match status" value="1"/>
</dbReference>
<comment type="similarity">
    <text evidence="1 5">Belongs to the N(4)/N(6)-methyltransferase family.</text>
</comment>
<evidence type="ECO:0000313" key="8">
    <source>
        <dbReference type="Proteomes" id="UP000484076"/>
    </source>
</evidence>
<accession>A0A8X8GXX5</accession>
<feature type="domain" description="DNA methylase N-4/N-6" evidence="6">
    <location>
        <begin position="56"/>
        <end position="352"/>
    </location>
</feature>
<evidence type="ECO:0000259" key="6">
    <source>
        <dbReference type="Pfam" id="PF01555"/>
    </source>
</evidence>
<sequence>MLDEVILNRAKQGTKGKGVEDVPELRLGDKGPVSFLVHGDNDEVLDCVSPLLNGSVKCVYIDPPYNNLESYTHYEDRDTHRDWIDRLTGHAERLKPLLSETGSIWISIDDRQVHYLKVALDAVFGRGNFVATVIWEHRKTRENRRAFSNNHEYILVYAKDAEAFKKSRNRLPYDSEVLKRFKNPDGDPRGLWQSISLNVQAGHATASQFYEIVGPSGKRHAPPQGRCWMYTLDRVRELISDNRIYFGKNGTAVPRLKRFLSEIDGGLTPQTLWRADEVGTTDSAKKHTISLFPGLPVFDTPKPEELIDRIFGIAANPGDLVLDSFLGSGTTAAVAVRRGLRFFGIERGDHVVTHCHDRLKPHVTKFGGTVHFLRQR</sequence>
<evidence type="ECO:0000313" key="7">
    <source>
        <dbReference type="EMBL" id="NUB43858.1"/>
    </source>
</evidence>
<dbReference type="Pfam" id="PF01555">
    <property type="entry name" value="N6_N4_Mtase"/>
    <property type="match status" value="1"/>
</dbReference>
<dbReference type="EMBL" id="WHUT02000003">
    <property type="protein sequence ID" value="NUB43858.1"/>
    <property type="molecule type" value="Genomic_DNA"/>
</dbReference>